<dbReference type="Gene3D" id="3.90.420.10">
    <property type="entry name" value="Oxidoreductase, molybdopterin-binding domain"/>
    <property type="match status" value="1"/>
</dbReference>
<dbReference type="Pfam" id="PF00174">
    <property type="entry name" value="Oxidored_molyb"/>
    <property type="match status" value="1"/>
</dbReference>
<dbReference type="AlphaFoldDB" id="A0A1Y6K304"/>
<protein>
    <submittedName>
        <fullName evidence="2">Uncharacterized oxidoreductase YuiH</fullName>
        <ecNumber evidence="2">1.-.-.-</ecNumber>
    </submittedName>
</protein>
<name>A0A1Y6K304_9CHLR</name>
<accession>A0A1Y6K304</accession>
<dbReference type="InterPro" id="IPR036374">
    <property type="entry name" value="OxRdtase_Mopterin-bd_sf"/>
</dbReference>
<organism evidence="2 3">
    <name type="scientific">Candidatus Brevifilum fermentans</name>
    <dbReference type="NCBI Taxonomy" id="1986204"/>
    <lineage>
        <taxon>Bacteria</taxon>
        <taxon>Bacillati</taxon>
        <taxon>Chloroflexota</taxon>
        <taxon>Anaerolineae</taxon>
        <taxon>Anaerolineales</taxon>
        <taxon>Anaerolineaceae</taxon>
        <taxon>Candidatus Brevifilum</taxon>
    </lineage>
</organism>
<sequence length="203" mass="23223">MTSSASEAQRLPPGQKLTDGFPALHYGRIPTFNPATWDFRIWGAVEAPIVWTWDQILELPRVKIRLDLHCVTTWSKLDTEWEGISPKALVEQGLIRLTPGARFVMQHADFGYTTNLPLDVFLGENFLLATHFAGEPLTPEHGYPLRGVIGAIPDRRDLKDVYLWKGAKWLRGLEFMKEDRLGFWEANGYHNQGDVWKEQRHSG</sequence>
<evidence type="ECO:0000313" key="2">
    <source>
        <dbReference type="EMBL" id="SMX53237.1"/>
    </source>
</evidence>
<dbReference type="CDD" id="cd02109">
    <property type="entry name" value="arch_bact_SO_family_Moco"/>
    <property type="match status" value="1"/>
</dbReference>
<dbReference type="GO" id="GO:0016491">
    <property type="term" value="F:oxidoreductase activity"/>
    <property type="evidence" value="ECO:0007669"/>
    <property type="project" value="UniProtKB-KW"/>
</dbReference>
<keyword evidence="2" id="KW-0560">Oxidoreductase</keyword>
<reference evidence="3" key="1">
    <citation type="submission" date="2017-05" db="EMBL/GenBank/DDBJ databases">
        <authorList>
            <person name="Kirkegaard R."/>
            <person name="Mcilroy J S."/>
        </authorList>
    </citation>
    <scope>NUCLEOTIDE SEQUENCE [LARGE SCALE GENOMIC DNA]</scope>
</reference>
<gene>
    <name evidence="2" type="primary">yuiH</name>
    <name evidence="2" type="ORF">CFX1CAM_0171</name>
</gene>
<dbReference type="EMBL" id="LT859958">
    <property type="protein sequence ID" value="SMX53237.1"/>
    <property type="molecule type" value="Genomic_DNA"/>
</dbReference>
<proteinExistence type="predicted"/>
<dbReference type="InterPro" id="IPR000572">
    <property type="entry name" value="OxRdtase_Mopterin-bd_dom"/>
</dbReference>
<feature type="domain" description="Oxidoreductase molybdopterin-binding" evidence="1">
    <location>
        <begin position="27"/>
        <end position="184"/>
    </location>
</feature>
<keyword evidence="3" id="KW-1185">Reference proteome</keyword>
<dbReference type="EC" id="1.-.-.-" evidence="2"/>
<dbReference type="RefSeq" id="WP_087861188.1">
    <property type="nucleotide sequence ID" value="NZ_LT859958.1"/>
</dbReference>
<dbReference type="KEGG" id="abat:CFX1CAM_0171"/>
<dbReference type="PANTHER" id="PTHR43032">
    <property type="entry name" value="PROTEIN-METHIONINE-SULFOXIDE REDUCTASE"/>
    <property type="match status" value="1"/>
</dbReference>
<dbReference type="Proteomes" id="UP000195514">
    <property type="component" value="Chromosome I"/>
</dbReference>
<evidence type="ECO:0000259" key="1">
    <source>
        <dbReference type="Pfam" id="PF00174"/>
    </source>
</evidence>
<dbReference type="SUPFAM" id="SSF56524">
    <property type="entry name" value="Oxidoreductase molybdopterin-binding domain"/>
    <property type="match status" value="1"/>
</dbReference>
<dbReference type="PANTHER" id="PTHR43032:SF4">
    <property type="entry name" value="OXIDOREDUCTASE MOLYBDOPTERIN-BINDING DOMAIN-CONTAINING PROTEIN"/>
    <property type="match status" value="1"/>
</dbReference>
<dbReference type="OrthoDB" id="9778777at2"/>
<evidence type="ECO:0000313" key="3">
    <source>
        <dbReference type="Proteomes" id="UP000195514"/>
    </source>
</evidence>